<dbReference type="InterPro" id="IPR050638">
    <property type="entry name" value="AA-Vitamin_Transporters"/>
</dbReference>
<evidence type="ECO:0000256" key="5">
    <source>
        <dbReference type="ARBA" id="ARBA00023136"/>
    </source>
</evidence>
<dbReference type="EMBL" id="CP015230">
    <property type="protein sequence ID" value="ANP39819.1"/>
    <property type="molecule type" value="Genomic_DNA"/>
</dbReference>
<gene>
    <name evidence="8" type="ORF">K529_003480</name>
</gene>
<feature type="transmembrane region" description="Helical" evidence="6">
    <location>
        <begin position="201"/>
        <end position="223"/>
    </location>
</feature>
<protein>
    <recommendedName>
        <fullName evidence="7">EamA domain-containing protein</fullName>
    </recommendedName>
</protein>
<dbReference type="STRING" id="1265309.K529_003480"/>
<keyword evidence="5 6" id="KW-0472">Membrane</keyword>
<dbReference type="SUPFAM" id="SSF103481">
    <property type="entry name" value="Multidrug resistance efflux transporter EmrE"/>
    <property type="match status" value="2"/>
</dbReference>
<evidence type="ECO:0000256" key="4">
    <source>
        <dbReference type="ARBA" id="ARBA00022989"/>
    </source>
</evidence>
<dbReference type="RefSeq" id="WP_005642535.1">
    <property type="nucleotide sequence ID" value="NZ_CP015230.1"/>
</dbReference>
<reference evidence="8 9" key="1">
    <citation type="journal article" date="2016" name="ISME J.">
        <title>Global occurrence and heterogeneity of the Roseobacter-clade species Ruegeria mobilis.</title>
        <authorList>
            <person name="Sonnenschein E."/>
            <person name="Gram L."/>
        </authorList>
    </citation>
    <scope>NUCLEOTIDE SEQUENCE [LARGE SCALE GENOMIC DNA]</scope>
    <source>
        <strain evidence="8 9">F1926</strain>
    </source>
</reference>
<name>A0A1B0ZZQ3_9RHOB</name>
<proteinExistence type="inferred from homology"/>
<accession>A0A1B0ZZQ3</accession>
<feature type="transmembrane region" description="Helical" evidence="6">
    <location>
        <begin position="235"/>
        <end position="255"/>
    </location>
</feature>
<dbReference type="AlphaFoldDB" id="A0A1B0ZZQ3"/>
<keyword evidence="3 6" id="KW-0812">Transmembrane</keyword>
<dbReference type="Pfam" id="PF00892">
    <property type="entry name" value="EamA"/>
    <property type="match status" value="2"/>
</dbReference>
<feature type="transmembrane region" description="Helical" evidence="6">
    <location>
        <begin position="261"/>
        <end position="280"/>
    </location>
</feature>
<comment type="subcellular location">
    <subcellularLocation>
        <location evidence="1">Membrane</location>
        <topology evidence="1">Multi-pass membrane protein</topology>
    </subcellularLocation>
</comment>
<dbReference type="InterPro" id="IPR037185">
    <property type="entry name" value="EmrE-like"/>
</dbReference>
<feature type="transmembrane region" description="Helical" evidence="6">
    <location>
        <begin position="125"/>
        <end position="143"/>
    </location>
</feature>
<evidence type="ECO:0000256" key="3">
    <source>
        <dbReference type="ARBA" id="ARBA00022692"/>
    </source>
</evidence>
<feature type="domain" description="EamA" evidence="7">
    <location>
        <begin position="11"/>
        <end position="139"/>
    </location>
</feature>
<feature type="domain" description="EamA" evidence="7">
    <location>
        <begin position="147"/>
        <end position="273"/>
    </location>
</feature>
<feature type="transmembrane region" description="Helical" evidence="6">
    <location>
        <begin position="71"/>
        <end position="89"/>
    </location>
</feature>
<feature type="transmembrane region" description="Helical" evidence="6">
    <location>
        <begin position="177"/>
        <end position="195"/>
    </location>
</feature>
<feature type="transmembrane region" description="Helical" evidence="6">
    <location>
        <begin position="95"/>
        <end position="116"/>
    </location>
</feature>
<dbReference type="OrthoDB" id="7818056at2"/>
<comment type="similarity">
    <text evidence="2">Belongs to the EamA transporter family.</text>
</comment>
<feature type="transmembrane region" description="Helical" evidence="6">
    <location>
        <begin position="39"/>
        <end position="59"/>
    </location>
</feature>
<dbReference type="PANTHER" id="PTHR32322:SF2">
    <property type="entry name" value="EAMA DOMAIN-CONTAINING PROTEIN"/>
    <property type="match status" value="1"/>
</dbReference>
<dbReference type="Proteomes" id="UP000013243">
    <property type="component" value="Chromosome"/>
</dbReference>
<evidence type="ECO:0000256" key="1">
    <source>
        <dbReference type="ARBA" id="ARBA00004141"/>
    </source>
</evidence>
<evidence type="ECO:0000259" key="7">
    <source>
        <dbReference type="Pfam" id="PF00892"/>
    </source>
</evidence>
<feature type="transmembrane region" description="Helical" evidence="6">
    <location>
        <begin position="149"/>
        <end position="165"/>
    </location>
</feature>
<dbReference type="PANTHER" id="PTHR32322">
    <property type="entry name" value="INNER MEMBRANE TRANSPORTER"/>
    <property type="match status" value="1"/>
</dbReference>
<dbReference type="InterPro" id="IPR000620">
    <property type="entry name" value="EamA_dom"/>
</dbReference>
<evidence type="ECO:0000313" key="9">
    <source>
        <dbReference type="Proteomes" id="UP000013243"/>
    </source>
</evidence>
<keyword evidence="4 6" id="KW-1133">Transmembrane helix</keyword>
<evidence type="ECO:0000256" key="6">
    <source>
        <dbReference type="SAM" id="Phobius"/>
    </source>
</evidence>
<evidence type="ECO:0000256" key="2">
    <source>
        <dbReference type="ARBA" id="ARBA00007362"/>
    </source>
</evidence>
<evidence type="ECO:0000313" key="8">
    <source>
        <dbReference type="EMBL" id="ANP39819.1"/>
    </source>
</evidence>
<organism evidence="8 9">
    <name type="scientific">Tritonibacter mobilis F1926</name>
    <dbReference type="NCBI Taxonomy" id="1265309"/>
    <lineage>
        <taxon>Bacteria</taxon>
        <taxon>Pseudomonadati</taxon>
        <taxon>Pseudomonadota</taxon>
        <taxon>Alphaproteobacteria</taxon>
        <taxon>Rhodobacterales</taxon>
        <taxon>Paracoccaceae</taxon>
        <taxon>Tritonibacter</taxon>
    </lineage>
</organism>
<dbReference type="GeneID" id="28248862"/>
<dbReference type="KEGG" id="rmb:K529_003480"/>
<sequence length="292" mass="30572">MRTTDLLRLAALVFTAVTCVVMGDTAGKLLTARGVDPVVVAWSRFALGALVLLPLSGMRLSELYIARDWRVWLRAGLVTGGISCILTALKTEPIANVFGAFFVGPIVSYVIAVLFLGERPSLQRSLLLGLGFIGVMLVVKPGFGASFGLLYALAAGCCYGTYLAVTRTVAGSYRPRLLLMSQLLIGSLLLTPVGISANLPALSWPIMALLTISALGSAVGNYILVVASKTAEASLIAPLVYSQLISATVLGVVVFGDWPDVISLCGLALIVLSGFGSLVVHQRSHAPVLAAK</sequence>
<dbReference type="GO" id="GO:0016020">
    <property type="term" value="C:membrane"/>
    <property type="evidence" value="ECO:0007669"/>
    <property type="project" value="UniProtKB-SubCell"/>
</dbReference>